<dbReference type="GO" id="GO:0005634">
    <property type="term" value="C:nucleus"/>
    <property type="evidence" value="ECO:0007669"/>
    <property type="project" value="TreeGrafter"/>
</dbReference>
<feature type="compositionally biased region" description="Low complexity" evidence="2">
    <location>
        <begin position="262"/>
        <end position="280"/>
    </location>
</feature>
<dbReference type="AlphaFoldDB" id="A0A6A6GNT1"/>
<dbReference type="Pfam" id="PF09073">
    <property type="entry name" value="BUD22"/>
    <property type="match status" value="1"/>
</dbReference>
<dbReference type="InterPro" id="IPR037393">
    <property type="entry name" value="Bud22/SRFB1"/>
</dbReference>
<organism evidence="4 5">
    <name type="scientific">Elsinoe ampelina</name>
    <dbReference type="NCBI Taxonomy" id="302913"/>
    <lineage>
        <taxon>Eukaryota</taxon>
        <taxon>Fungi</taxon>
        <taxon>Dikarya</taxon>
        <taxon>Ascomycota</taxon>
        <taxon>Pezizomycotina</taxon>
        <taxon>Dothideomycetes</taxon>
        <taxon>Dothideomycetidae</taxon>
        <taxon>Myriangiales</taxon>
        <taxon>Elsinoaceae</taxon>
        <taxon>Elsinoe</taxon>
    </lineage>
</organism>
<gene>
    <name evidence="4" type="ORF">BDZ85DRAFT_292559</name>
</gene>
<dbReference type="Proteomes" id="UP000799538">
    <property type="component" value="Unassembled WGS sequence"/>
</dbReference>
<dbReference type="OrthoDB" id="3364872at2759"/>
<name>A0A6A6GNT1_9PEZI</name>
<feature type="domain" description="Bud22" evidence="3">
    <location>
        <begin position="30"/>
        <end position="472"/>
    </location>
</feature>
<protein>
    <submittedName>
        <fullName evidence="4">Bud-site selection protein</fullName>
    </submittedName>
</protein>
<sequence>MPKRKRESGSVEGDVEKLESLRTLQAKAKIHHGQNVLHRAFKTAKGFERQKLSRRHKTATSQKDDTAVARINAEIEATKTIDLSKAASNYLAKSLLKIKAVAESPDRPSTLTLPPSQSSDPAVLNVIARLCNSNPVRDVLPKILSDVEQALGIERGSGSTNGTAKKSDARKDGQSKTTTSAEHASARATTRKHSENPTSEDEDDFAGFSGDDNEVAPALDSDDSAAFAAFDSRLASSSDESDPDQPTRPTFDARALLQAHGSDPSASDSDSNSLSSSHSSPQPKKGNRKPLPPTHSRSPSPSPSRSPSPPPTTKPNSSAFLPSLTMGGYISGSGSAEDFSDAAPKKNRRGQRARRAIWEKKFGKEAKHVVTGESGKATGKAGRDEGWDARRGATGGAERGRGKFARGGRGGGMGRGGGGGFRGNKEGAGQKEQSKHRDDEGALHPSWAAAKKRKEEKEKMTAPFQGRKITFD</sequence>
<evidence type="ECO:0000313" key="4">
    <source>
        <dbReference type="EMBL" id="KAF2227412.1"/>
    </source>
</evidence>
<dbReference type="GO" id="GO:0030686">
    <property type="term" value="C:90S preribosome"/>
    <property type="evidence" value="ECO:0007669"/>
    <property type="project" value="TreeGrafter"/>
</dbReference>
<feature type="region of interest" description="Disordered" evidence="2">
    <location>
        <begin position="154"/>
        <end position="472"/>
    </location>
</feature>
<keyword evidence="1" id="KW-0175">Coiled coil</keyword>
<evidence type="ECO:0000256" key="1">
    <source>
        <dbReference type="ARBA" id="ARBA00023054"/>
    </source>
</evidence>
<evidence type="ECO:0000313" key="5">
    <source>
        <dbReference type="Proteomes" id="UP000799538"/>
    </source>
</evidence>
<reference evidence="5" key="1">
    <citation type="journal article" date="2020" name="Stud. Mycol.">
        <title>101 Dothideomycetes genomes: A test case for predicting lifestyles and emergence of pathogens.</title>
        <authorList>
            <person name="Haridas S."/>
            <person name="Albert R."/>
            <person name="Binder M."/>
            <person name="Bloem J."/>
            <person name="LaButti K."/>
            <person name="Salamov A."/>
            <person name="Andreopoulos B."/>
            <person name="Baker S."/>
            <person name="Barry K."/>
            <person name="Bills G."/>
            <person name="Bluhm B."/>
            <person name="Cannon C."/>
            <person name="Castanera R."/>
            <person name="Culley D."/>
            <person name="Daum C."/>
            <person name="Ezra D."/>
            <person name="Gonzalez J."/>
            <person name="Henrissat B."/>
            <person name="Kuo A."/>
            <person name="Liang C."/>
            <person name="Lipzen A."/>
            <person name="Lutzoni F."/>
            <person name="Magnuson J."/>
            <person name="Mondo S."/>
            <person name="Nolan M."/>
            <person name="Ohm R."/>
            <person name="Pangilinan J."/>
            <person name="Park H.-J."/>
            <person name="Ramirez L."/>
            <person name="Alfaro M."/>
            <person name="Sun H."/>
            <person name="Tritt A."/>
            <person name="Yoshinaga Y."/>
            <person name="Zwiers L.-H."/>
            <person name="Turgeon B."/>
            <person name="Goodwin S."/>
            <person name="Spatafora J."/>
            <person name="Crous P."/>
            <person name="Grigoriev I."/>
        </authorList>
    </citation>
    <scope>NUCLEOTIDE SEQUENCE [LARGE SCALE GENOMIC DNA]</scope>
    <source>
        <strain evidence="5">CECT 20119</strain>
    </source>
</reference>
<feature type="compositionally biased region" description="Basic and acidic residues" evidence="2">
    <location>
        <begin position="356"/>
        <end position="370"/>
    </location>
</feature>
<dbReference type="PANTHER" id="PTHR23325">
    <property type="entry name" value="SERUM RESPONSE FACTOR-BINDING"/>
    <property type="match status" value="1"/>
</dbReference>
<evidence type="ECO:0000256" key="2">
    <source>
        <dbReference type="SAM" id="MobiDB-lite"/>
    </source>
</evidence>
<feature type="compositionally biased region" description="Basic and acidic residues" evidence="2">
    <location>
        <begin position="423"/>
        <end position="442"/>
    </location>
</feature>
<dbReference type="InterPro" id="IPR015158">
    <property type="entry name" value="Bud22_dom"/>
</dbReference>
<feature type="compositionally biased region" description="Low complexity" evidence="2">
    <location>
        <begin position="224"/>
        <end position="238"/>
    </location>
</feature>
<evidence type="ECO:0000259" key="3">
    <source>
        <dbReference type="Pfam" id="PF09073"/>
    </source>
</evidence>
<feature type="compositionally biased region" description="Basic and acidic residues" evidence="2">
    <location>
        <begin position="381"/>
        <end position="391"/>
    </location>
</feature>
<feature type="compositionally biased region" description="Basic residues" evidence="2">
    <location>
        <begin position="345"/>
        <end position="355"/>
    </location>
</feature>
<dbReference type="EMBL" id="ML992501">
    <property type="protein sequence ID" value="KAF2227412.1"/>
    <property type="molecule type" value="Genomic_DNA"/>
</dbReference>
<feature type="compositionally biased region" description="Gly residues" evidence="2">
    <location>
        <begin position="405"/>
        <end position="422"/>
    </location>
</feature>
<feature type="compositionally biased region" description="Basic and acidic residues" evidence="2">
    <location>
        <begin position="165"/>
        <end position="174"/>
    </location>
</feature>
<dbReference type="GO" id="GO:0030490">
    <property type="term" value="P:maturation of SSU-rRNA"/>
    <property type="evidence" value="ECO:0007669"/>
    <property type="project" value="TreeGrafter"/>
</dbReference>
<keyword evidence="5" id="KW-1185">Reference proteome</keyword>
<proteinExistence type="predicted"/>
<accession>A0A6A6GNT1</accession>
<dbReference type="PANTHER" id="PTHR23325:SF1">
    <property type="entry name" value="SERUM RESPONSE FACTOR-BINDING PROTEIN 1"/>
    <property type="match status" value="1"/>
</dbReference>
<feature type="compositionally biased region" description="Pro residues" evidence="2">
    <location>
        <begin position="300"/>
        <end position="313"/>
    </location>
</feature>